<name>A0AA88AF46_FICCA</name>
<dbReference type="SMART" id="SM00369">
    <property type="entry name" value="LRR_TYP"/>
    <property type="match status" value="2"/>
</dbReference>
<feature type="domain" description="Disease resistance N-terminal" evidence="7">
    <location>
        <begin position="10"/>
        <end position="102"/>
    </location>
</feature>
<dbReference type="GO" id="GO:0051707">
    <property type="term" value="P:response to other organism"/>
    <property type="evidence" value="ECO:0007669"/>
    <property type="project" value="UniProtKB-ARBA"/>
</dbReference>
<dbReference type="Gene3D" id="1.20.5.4130">
    <property type="match status" value="1"/>
</dbReference>
<evidence type="ECO:0000259" key="6">
    <source>
        <dbReference type="Pfam" id="PF00931"/>
    </source>
</evidence>
<dbReference type="PANTHER" id="PTHR36766">
    <property type="entry name" value="PLANT BROAD-SPECTRUM MILDEW RESISTANCE PROTEIN RPW8"/>
    <property type="match status" value="1"/>
</dbReference>
<comment type="caution">
    <text evidence="9">The sequence shown here is derived from an EMBL/GenBank/DDBJ whole genome shotgun (WGS) entry which is preliminary data.</text>
</comment>
<evidence type="ECO:0000256" key="3">
    <source>
        <dbReference type="ARBA" id="ARBA00022741"/>
    </source>
</evidence>
<dbReference type="SUPFAM" id="SSF52540">
    <property type="entry name" value="P-loop containing nucleoside triphosphate hydrolases"/>
    <property type="match status" value="1"/>
</dbReference>
<feature type="domain" description="R13L1/DRL21-like LRR repeat region" evidence="8">
    <location>
        <begin position="502"/>
        <end position="624"/>
    </location>
</feature>
<dbReference type="AlphaFoldDB" id="A0AA88AF46"/>
<evidence type="ECO:0000313" key="10">
    <source>
        <dbReference type="Proteomes" id="UP001187192"/>
    </source>
</evidence>
<dbReference type="GO" id="GO:0043531">
    <property type="term" value="F:ADP binding"/>
    <property type="evidence" value="ECO:0007669"/>
    <property type="project" value="InterPro"/>
</dbReference>
<evidence type="ECO:0008006" key="11">
    <source>
        <dbReference type="Google" id="ProtNLM"/>
    </source>
</evidence>
<dbReference type="Proteomes" id="UP001187192">
    <property type="component" value="Unassembled WGS sequence"/>
</dbReference>
<dbReference type="GO" id="GO:0005524">
    <property type="term" value="F:ATP binding"/>
    <property type="evidence" value="ECO:0007669"/>
    <property type="project" value="UniProtKB-KW"/>
</dbReference>
<dbReference type="InterPro" id="IPR027417">
    <property type="entry name" value="P-loop_NTPase"/>
</dbReference>
<keyword evidence="2" id="KW-0677">Repeat</keyword>
<dbReference type="PRINTS" id="PR00364">
    <property type="entry name" value="DISEASERSIST"/>
</dbReference>
<feature type="domain" description="NB-ARC" evidence="6">
    <location>
        <begin position="173"/>
        <end position="322"/>
    </location>
</feature>
<dbReference type="InterPro" id="IPR056789">
    <property type="entry name" value="LRR_R13L1-DRL21"/>
</dbReference>
<organism evidence="9 10">
    <name type="scientific">Ficus carica</name>
    <name type="common">Common fig</name>
    <dbReference type="NCBI Taxonomy" id="3494"/>
    <lineage>
        <taxon>Eukaryota</taxon>
        <taxon>Viridiplantae</taxon>
        <taxon>Streptophyta</taxon>
        <taxon>Embryophyta</taxon>
        <taxon>Tracheophyta</taxon>
        <taxon>Spermatophyta</taxon>
        <taxon>Magnoliopsida</taxon>
        <taxon>eudicotyledons</taxon>
        <taxon>Gunneridae</taxon>
        <taxon>Pentapetalae</taxon>
        <taxon>rosids</taxon>
        <taxon>fabids</taxon>
        <taxon>Rosales</taxon>
        <taxon>Moraceae</taxon>
        <taxon>Ficeae</taxon>
        <taxon>Ficus</taxon>
    </lineage>
</organism>
<keyword evidence="5" id="KW-0067">ATP-binding</keyword>
<dbReference type="InterPro" id="IPR002182">
    <property type="entry name" value="NB-ARC"/>
</dbReference>
<accession>A0AA88AF46</accession>
<evidence type="ECO:0000256" key="2">
    <source>
        <dbReference type="ARBA" id="ARBA00022737"/>
    </source>
</evidence>
<dbReference type="InterPro" id="IPR003591">
    <property type="entry name" value="Leu-rich_rpt_typical-subtyp"/>
</dbReference>
<dbReference type="Pfam" id="PF25019">
    <property type="entry name" value="LRR_R13L1-DRL21"/>
    <property type="match status" value="1"/>
</dbReference>
<dbReference type="InterPro" id="IPR041118">
    <property type="entry name" value="Rx_N"/>
</dbReference>
<sequence length="1046" mass="118995">MAAELVSGAFLSSLFQNIFERITSPEVVDFLRGKKLNSGLLKKMKLMLLSVNVVLDDADKEQIRNPAVKDWLEELKDVVYNADQLMDEINTEILQCKLEGEHGRSMIKRLKLSVTSFSTFDNTIECRLKENIDRLQFVVKQKEVLGLKGSVRSRPLPRLPAPLVEESIVYGRDNDKKKIIDLLLRNDDNGNNISVIPIVGMGGIGKTTLAQLVYEDGEVKEHFEIRSWITVSVEFDVFKITKAIFERITSHKCNTEDLYELQVKLKQTLMRKKFLVVLDDLWNENYNLWDVLKSPFESGAHGSKIILTTRSEIVASKMGEFCFRLEAGNSHEIPEKVRHLSMIRMQNDVALKFDVFPGAESLRTFLPLKFSSSEHILSDRVLSDILPRLKSVRVLSLSHYSNLIKLPDSIASLRHVRYLDLSHTPIETLPASVGTLYNLQTLKLSYCASLTQLPHDIGRLVNLRHLFIDGTNLKEMPEQMSGLKNLQIFTMFVVGKGRGYSLKELKHFQSLRGALSILGLQNVDCAADVLVANFKDKKHLEELVLKWDPDVDCHNALEVLTNVHPHTSLKKLTIENYCGKSFPDWLGDPSLSNIVSLSLTNCKKSDFWPPLGRLPSLRELSIKGFKRSEYDFYGMDLSVQPFSSLEILRIEDMDNWEEWHFPGGEYAELFPRLRELFIENCPKLTGPLPHHLPLLEELVIVDCPQLKASIPKSTALCRLDLINCEKIRLGNISPKLLCLTIRGRDATELLCEDIESSGTHLEELNISNCPSLRSLLKGGLPPSLKALEVAKCGKLEFPLLRHFVFLESLSISSSCFDSLKHFRLELFPRLNRLHLEDCKNLESLSISSWNDQDLTSLTFLQISECDNFHSFPEKGLPAPKLTWFWIEKCNKLKSLPKDMHSLLLSLQVFRISECPELVYPKGGLPASLSSLSITSCDEFLRGMQSDDLQHLSLLRDFSISNCKIFKSFPPEGLLPRTLTSVYISGIATLNYKELQHLTSLKELRIENCPELQLISKERLPSSLSFRHITDYCPVNQRQGKRKQNLD</sequence>
<dbReference type="EMBL" id="BTGU01000047">
    <property type="protein sequence ID" value="GMN53688.1"/>
    <property type="molecule type" value="Genomic_DNA"/>
</dbReference>
<evidence type="ECO:0000256" key="1">
    <source>
        <dbReference type="ARBA" id="ARBA00022614"/>
    </source>
</evidence>
<protein>
    <recommendedName>
        <fullName evidence="11">Disease resistance RPP13-like protein 1</fullName>
    </recommendedName>
</protein>
<dbReference type="Pfam" id="PF18052">
    <property type="entry name" value="Rx_N"/>
    <property type="match status" value="1"/>
</dbReference>
<proteinExistence type="predicted"/>
<keyword evidence="3" id="KW-0547">Nucleotide-binding</keyword>
<keyword evidence="10" id="KW-1185">Reference proteome</keyword>
<dbReference type="Gene3D" id="3.40.50.300">
    <property type="entry name" value="P-loop containing nucleotide triphosphate hydrolases"/>
    <property type="match status" value="1"/>
</dbReference>
<gene>
    <name evidence="9" type="ORF">TIFTF001_022810</name>
</gene>
<dbReference type="InterPro" id="IPR032675">
    <property type="entry name" value="LRR_dom_sf"/>
</dbReference>
<evidence type="ECO:0000256" key="4">
    <source>
        <dbReference type="ARBA" id="ARBA00022821"/>
    </source>
</evidence>
<dbReference type="GO" id="GO:0006952">
    <property type="term" value="P:defense response"/>
    <property type="evidence" value="ECO:0007669"/>
    <property type="project" value="UniProtKB-KW"/>
</dbReference>
<keyword evidence="4" id="KW-0611">Plant defense</keyword>
<dbReference type="PANTHER" id="PTHR36766:SF40">
    <property type="entry name" value="DISEASE RESISTANCE PROTEIN RGA3"/>
    <property type="match status" value="1"/>
</dbReference>
<dbReference type="Pfam" id="PF00931">
    <property type="entry name" value="NB-ARC"/>
    <property type="match status" value="1"/>
</dbReference>
<evidence type="ECO:0000256" key="5">
    <source>
        <dbReference type="ARBA" id="ARBA00022840"/>
    </source>
</evidence>
<dbReference type="SUPFAM" id="SSF52058">
    <property type="entry name" value="L domain-like"/>
    <property type="match status" value="2"/>
</dbReference>
<reference evidence="9" key="1">
    <citation type="submission" date="2023-07" db="EMBL/GenBank/DDBJ databases">
        <title>draft genome sequence of fig (Ficus carica).</title>
        <authorList>
            <person name="Takahashi T."/>
            <person name="Nishimura K."/>
        </authorList>
    </citation>
    <scope>NUCLEOTIDE SEQUENCE</scope>
</reference>
<evidence type="ECO:0000259" key="8">
    <source>
        <dbReference type="Pfam" id="PF25019"/>
    </source>
</evidence>
<evidence type="ECO:0000259" key="7">
    <source>
        <dbReference type="Pfam" id="PF18052"/>
    </source>
</evidence>
<dbReference type="Gene3D" id="3.80.10.10">
    <property type="entry name" value="Ribonuclease Inhibitor"/>
    <property type="match status" value="3"/>
</dbReference>
<keyword evidence="1" id="KW-0433">Leucine-rich repeat</keyword>
<dbReference type="FunFam" id="3.40.50.300:FF:001091">
    <property type="entry name" value="Probable disease resistance protein At1g61300"/>
    <property type="match status" value="1"/>
</dbReference>
<evidence type="ECO:0000313" key="9">
    <source>
        <dbReference type="EMBL" id="GMN53688.1"/>
    </source>
</evidence>